<name>A0A5C5YK84_9BACT</name>
<evidence type="ECO:0000313" key="1">
    <source>
        <dbReference type="EMBL" id="TWT75326.1"/>
    </source>
</evidence>
<sequence length="65" mass="7128">MTRITQTLSLITALLSGSIYDTAEARPQNSIETSSQMVRGIDSSEEDLRIMAEARIALGTELSKR</sequence>
<dbReference type="Proteomes" id="UP000318053">
    <property type="component" value="Unassembled WGS sequence"/>
</dbReference>
<organism evidence="1 2">
    <name type="scientific">Allorhodopirellula solitaria</name>
    <dbReference type="NCBI Taxonomy" id="2527987"/>
    <lineage>
        <taxon>Bacteria</taxon>
        <taxon>Pseudomonadati</taxon>
        <taxon>Planctomycetota</taxon>
        <taxon>Planctomycetia</taxon>
        <taxon>Pirellulales</taxon>
        <taxon>Pirellulaceae</taxon>
        <taxon>Allorhodopirellula</taxon>
    </lineage>
</organism>
<keyword evidence="2" id="KW-1185">Reference proteome</keyword>
<proteinExistence type="predicted"/>
<dbReference type="OrthoDB" id="9889357at2"/>
<dbReference type="AlphaFoldDB" id="A0A5C5YK84"/>
<protein>
    <submittedName>
        <fullName evidence="1">Uncharacterized protein</fullName>
    </submittedName>
</protein>
<reference evidence="1 2" key="1">
    <citation type="submission" date="2019-02" db="EMBL/GenBank/DDBJ databases">
        <title>Deep-cultivation of Planctomycetes and their phenomic and genomic characterization uncovers novel biology.</title>
        <authorList>
            <person name="Wiegand S."/>
            <person name="Jogler M."/>
            <person name="Boedeker C."/>
            <person name="Pinto D."/>
            <person name="Vollmers J."/>
            <person name="Rivas-Marin E."/>
            <person name="Kohn T."/>
            <person name="Peeters S.H."/>
            <person name="Heuer A."/>
            <person name="Rast P."/>
            <person name="Oberbeckmann S."/>
            <person name="Bunk B."/>
            <person name="Jeske O."/>
            <person name="Meyerdierks A."/>
            <person name="Storesund J.E."/>
            <person name="Kallscheuer N."/>
            <person name="Luecker S."/>
            <person name="Lage O.M."/>
            <person name="Pohl T."/>
            <person name="Merkel B.J."/>
            <person name="Hornburger P."/>
            <person name="Mueller R.-W."/>
            <person name="Bruemmer F."/>
            <person name="Labrenz M."/>
            <person name="Spormann A.M."/>
            <person name="Op Den Camp H."/>
            <person name="Overmann J."/>
            <person name="Amann R."/>
            <person name="Jetten M.S.M."/>
            <person name="Mascher T."/>
            <person name="Medema M.H."/>
            <person name="Devos D.P."/>
            <person name="Kaster A.-K."/>
            <person name="Ovreas L."/>
            <person name="Rohde M."/>
            <person name="Galperin M.Y."/>
            <person name="Jogler C."/>
        </authorList>
    </citation>
    <scope>NUCLEOTIDE SEQUENCE [LARGE SCALE GENOMIC DNA]</scope>
    <source>
        <strain evidence="1 2">CA85</strain>
    </source>
</reference>
<dbReference type="EMBL" id="SJPK01000001">
    <property type="protein sequence ID" value="TWT75326.1"/>
    <property type="molecule type" value="Genomic_DNA"/>
</dbReference>
<evidence type="ECO:0000313" key="2">
    <source>
        <dbReference type="Proteomes" id="UP000318053"/>
    </source>
</evidence>
<gene>
    <name evidence="1" type="ORF">CA85_06170</name>
</gene>
<comment type="caution">
    <text evidence="1">The sequence shown here is derived from an EMBL/GenBank/DDBJ whole genome shotgun (WGS) entry which is preliminary data.</text>
</comment>
<accession>A0A5C5YK84</accession>
<dbReference type="RefSeq" id="WP_146389766.1">
    <property type="nucleotide sequence ID" value="NZ_SJPK01000001.1"/>
</dbReference>